<organism evidence="7 8">
    <name type="scientific">Marispirochaeta aestuarii</name>
    <dbReference type="NCBI Taxonomy" id="1963862"/>
    <lineage>
        <taxon>Bacteria</taxon>
        <taxon>Pseudomonadati</taxon>
        <taxon>Spirochaetota</taxon>
        <taxon>Spirochaetia</taxon>
        <taxon>Spirochaetales</taxon>
        <taxon>Spirochaetaceae</taxon>
        <taxon>Marispirochaeta</taxon>
    </lineage>
</organism>
<dbReference type="HAMAP" id="MF_00060">
    <property type="entry name" value="SurE"/>
    <property type="match status" value="1"/>
</dbReference>
<dbReference type="InterPro" id="IPR030048">
    <property type="entry name" value="SurE"/>
</dbReference>
<evidence type="ECO:0000313" key="8">
    <source>
        <dbReference type="Proteomes" id="UP000192343"/>
    </source>
</evidence>
<evidence type="ECO:0000259" key="6">
    <source>
        <dbReference type="Pfam" id="PF01975"/>
    </source>
</evidence>
<feature type="domain" description="Survival protein SurE-like phosphatase/nucleotidase" evidence="6">
    <location>
        <begin position="3"/>
        <end position="181"/>
    </location>
</feature>
<evidence type="ECO:0000313" key="7">
    <source>
        <dbReference type="EMBL" id="ORC38275.1"/>
    </source>
</evidence>
<dbReference type="GO" id="GO:0008253">
    <property type="term" value="F:5'-nucleotidase activity"/>
    <property type="evidence" value="ECO:0007669"/>
    <property type="project" value="UniProtKB-UniRule"/>
</dbReference>
<sequence>MKILLTNDDGIESPGLKSLEEALREHELCVVAPDGERSGSSHRITLKAPVKFAEAGPGRYACSGTPADCVLYSVHGAIDFSPDVVVSGINIGPNLGTDLIYSGTAAAARQAAFMGIPGIAVSQLLKENRIDYSAAAAFIADTLEKLVKVWDEDHFININVPYPDQDLLEYEITYPSRRIYHDTVESYTAPDGHTYHFLNGTFPDAEPVQGSDWDAVKRNRISVSPIYLHPVPEYDMVKFGERLRQ</sequence>
<protein>
    <recommendedName>
        <fullName evidence="5">5'-nucleotidase SurE</fullName>
        <ecNumber evidence="5">3.1.3.5</ecNumber>
    </recommendedName>
    <alternativeName>
        <fullName evidence="5">Nucleoside 5'-monophosphate phosphohydrolase</fullName>
    </alternativeName>
</protein>
<gene>
    <name evidence="5" type="primary">surE</name>
    <name evidence="7" type="ORF">B4O97_00530</name>
</gene>
<dbReference type="EMBL" id="MWQY01000001">
    <property type="protein sequence ID" value="ORC38275.1"/>
    <property type="molecule type" value="Genomic_DNA"/>
</dbReference>
<name>A0A1Y1S3N3_9SPIO</name>
<accession>A0A1Y1S3N3</accession>
<feature type="binding site" evidence="5">
    <location>
        <position position="9"/>
    </location>
    <ligand>
        <name>a divalent metal cation</name>
        <dbReference type="ChEBI" id="CHEBI:60240"/>
    </ligand>
</feature>
<dbReference type="NCBIfam" id="TIGR00087">
    <property type="entry name" value="surE"/>
    <property type="match status" value="1"/>
</dbReference>
<dbReference type="GO" id="GO:0046872">
    <property type="term" value="F:metal ion binding"/>
    <property type="evidence" value="ECO:0007669"/>
    <property type="project" value="UniProtKB-UniRule"/>
</dbReference>
<evidence type="ECO:0000256" key="3">
    <source>
        <dbReference type="ARBA" id="ARBA00022723"/>
    </source>
</evidence>
<dbReference type="RefSeq" id="WP_083047246.1">
    <property type="nucleotide sequence ID" value="NZ_CAXXQO010000003.1"/>
</dbReference>
<comment type="function">
    <text evidence="5">Nucleotidase that shows phosphatase activity on nucleoside 5'-monophosphates.</text>
</comment>
<dbReference type="EC" id="3.1.3.5" evidence="5"/>
<dbReference type="AlphaFoldDB" id="A0A1Y1S3N3"/>
<dbReference type="InterPro" id="IPR002828">
    <property type="entry name" value="SurE-like_Pase/nucleotidase"/>
</dbReference>
<dbReference type="PANTHER" id="PTHR30457:SF0">
    <property type="entry name" value="PHOSPHATASE, PUTATIVE (AFU_ORTHOLOGUE AFUA_4G01070)-RELATED"/>
    <property type="match status" value="1"/>
</dbReference>
<reference evidence="7 8" key="1">
    <citation type="submission" date="2017-03" db="EMBL/GenBank/DDBJ databases">
        <title>Draft Genome sequence of Marispirochaeta sp. strain JC444.</title>
        <authorList>
            <person name="Shivani Y."/>
            <person name="Subhash Y."/>
            <person name="Sasikala C."/>
            <person name="Ramana C."/>
        </authorList>
    </citation>
    <scope>NUCLEOTIDE SEQUENCE [LARGE SCALE GENOMIC DNA]</scope>
    <source>
        <strain evidence="7 8">JC444</strain>
    </source>
</reference>
<dbReference type="GO" id="GO:0000166">
    <property type="term" value="F:nucleotide binding"/>
    <property type="evidence" value="ECO:0007669"/>
    <property type="project" value="UniProtKB-KW"/>
</dbReference>
<dbReference type="SUPFAM" id="SSF64167">
    <property type="entry name" value="SurE-like"/>
    <property type="match status" value="1"/>
</dbReference>
<comment type="caution">
    <text evidence="7">The sequence shown here is derived from an EMBL/GenBank/DDBJ whole genome shotgun (WGS) entry which is preliminary data.</text>
</comment>
<evidence type="ECO:0000256" key="4">
    <source>
        <dbReference type="ARBA" id="ARBA00022801"/>
    </source>
</evidence>
<dbReference type="Gene3D" id="3.40.1210.10">
    <property type="entry name" value="Survival protein SurE-like phosphatase/nucleotidase"/>
    <property type="match status" value="1"/>
</dbReference>
<comment type="subcellular location">
    <subcellularLocation>
        <location evidence="5">Cytoplasm</location>
    </subcellularLocation>
</comment>
<dbReference type="OrthoDB" id="9780815at2"/>
<dbReference type="GO" id="GO:0005737">
    <property type="term" value="C:cytoplasm"/>
    <property type="evidence" value="ECO:0007669"/>
    <property type="project" value="UniProtKB-SubCell"/>
</dbReference>
<dbReference type="STRING" id="1963862.B4O97_00530"/>
<comment type="cofactor">
    <cofactor evidence="5">
        <name>a divalent metal cation</name>
        <dbReference type="ChEBI" id="CHEBI:60240"/>
    </cofactor>
    <text evidence="5">Binds 1 divalent metal cation per subunit.</text>
</comment>
<dbReference type="Pfam" id="PF01975">
    <property type="entry name" value="SurE"/>
    <property type="match status" value="1"/>
</dbReference>
<keyword evidence="5" id="KW-0963">Cytoplasm</keyword>
<dbReference type="PANTHER" id="PTHR30457">
    <property type="entry name" value="5'-NUCLEOTIDASE SURE"/>
    <property type="match status" value="1"/>
</dbReference>
<evidence type="ECO:0000256" key="5">
    <source>
        <dbReference type="HAMAP-Rule" id="MF_00060"/>
    </source>
</evidence>
<feature type="binding site" evidence="5">
    <location>
        <position position="8"/>
    </location>
    <ligand>
        <name>a divalent metal cation</name>
        <dbReference type="ChEBI" id="CHEBI:60240"/>
    </ligand>
</feature>
<dbReference type="Proteomes" id="UP000192343">
    <property type="component" value="Unassembled WGS sequence"/>
</dbReference>
<comment type="similarity">
    <text evidence="2 5">Belongs to the SurE nucleotidase family.</text>
</comment>
<feature type="binding site" evidence="5">
    <location>
        <position position="90"/>
    </location>
    <ligand>
        <name>a divalent metal cation</name>
        <dbReference type="ChEBI" id="CHEBI:60240"/>
    </ligand>
</feature>
<proteinExistence type="inferred from homology"/>
<evidence type="ECO:0000256" key="1">
    <source>
        <dbReference type="ARBA" id="ARBA00000815"/>
    </source>
</evidence>
<keyword evidence="3 5" id="KW-0479">Metal-binding</keyword>
<keyword evidence="4 5" id="KW-0378">Hydrolase</keyword>
<evidence type="ECO:0000256" key="2">
    <source>
        <dbReference type="ARBA" id="ARBA00011062"/>
    </source>
</evidence>
<feature type="binding site" evidence="5">
    <location>
        <position position="38"/>
    </location>
    <ligand>
        <name>a divalent metal cation</name>
        <dbReference type="ChEBI" id="CHEBI:60240"/>
    </ligand>
</feature>
<keyword evidence="5" id="KW-0547">Nucleotide-binding</keyword>
<comment type="catalytic activity">
    <reaction evidence="1 5">
        <text>a ribonucleoside 5'-phosphate + H2O = a ribonucleoside + phosphate</text>
        <dbReference type="Rhea" id="RHEA:12484"/>
        <dbReference type="ChEBI" id="CHEBI:15377"/>
        <dbReference type="ChEBI" id="CHEBI:18254"/>
        <dbReference type="ChEBI" id="CHEBI:43474"/>
        <dbReference type="ChEBI" id="CHEBI:58043"/>
        <dbReference type="EC" id="3.1.3.5"/>
    </reaction>
</comment>
<keyword evidence="8" id="KW-1185">Reference proteome</keyword>
<dbReference type="InterPro" id="IPR036523">
    <property type="entry name" value="SurE-like_sf"/>
</dbReference>